<evidence type="ECO:0000313" key="2">
    <source>
        <dbReference type="Proteomes" id="UP001652680"/>
    </source>
</evidence>
<proteinExistence type="predicted"/>
<dbReference type="Proteomes" id="UP001652680">
    <property type="component" value="Unassembled WGS sequence"/>
</dbReference>
<dbReference type="GeneID" id="108043140"/>
<organism evidence="1 2">
    <name type="scientific">Drosophila rhopaloa</name>
    <name type="common">Fruit fly</name>
    <dbReference type="NCBI Taxonomy" id="1041015"/>
    <lineage>
        <taxon>Eukaryota</taxon>
        <taxon>Metazoa</taxon>
        <taxon>Ecdysozoa</taxon>
        <taxon>Arthropoda</taxon>
        <taxon>Hexapoda</taxon>
        <taxon>Insecta</taxon>
        <taxon>Pterygota</taxon>
        <taxon>Neoptera</taxon>
        <taxon>Endopterygota</taxon>
        <taxon>Diptera</taxon>
        <taxon>Brachycera</taxon>
        <taxon>Muscomorpha</taxon>
        <taxon>Ephydroidea</taxon>
        <taxon>Drosophilidae</taxon>
        <taxon>Drosophila</taxon>
        <taxon>Sophophora</taxon>
    </lineage>
</organism>
<keyword evidence="2" id="KW-1185">Reference proteome</keyword>
<protein>
    <submittedName>
        <fullName evidence="1">Uncharacterized protein</fullName>
    </submittedName>
</protein>
<name>A0ABM5JF10_DRORH</name>
<dbReference type="RefSeq" id="XP_044317413.1">
    <property type="nucleotide sequence ID" value="XM_044461478.1"/>
</dbReference>
<dbReference type="EnsemblMetazoa" id="XM_044461478.1">
    <property type="protein sequence ID" value="XP_044317413.1"/>
    <property type="gene ID" value="LOC108043140"/>
</dbReference>
<reference evidence="1" key="2">
    <citation type="submission" date="2025-05" db="UniProtKB">
        <authorList>
            <consortium name="EnsemblMetazoa"/>
        </authorList>
    </citation>
    <scope>IDENTIFICATION</scope>
</reference>
<accession>A0ABM5JF10</accession>
<sequence length="254" mass="29003">MFKILAKEPALLRRHIPVTFVYLSKWAAVQQFQLSDTMENYREAEPIPIPTNVDAAETTRFSHQRSRDISSTVITAQASISTIDITIDNSLNAVQEVFQDPHVQSYDCFGFISLNSAMQSNVPTPFGGFNKFSHLNMPGGQWSQENKFMAQNMHNSHYSALRDNARAEWATYDQNATVGSNCRGFDINVNFQFKKFYNNPMAVHDITIFTTISPRVEATVPNRRLSHQPQSLPPHRSRFPQRHLEVKNLIKKSN</sequence>
<reference evidence="2" key="1">
    <citation type="journal article" date="2021" name="Elife">
        <title>Highly contiguous assemblies of 101 drosophilid genomes.</title>
        <authorList>
            <person name="Kim B.Y."/>
            <person name="Wang J.R."/>
            <person name="Miller D.E."/>
            <person name="Barmina O."/>
            <person name="Delaney E."/>
            <person name="Thompson A."/>
            <person name="Comeault A.A."/>
            <person name="Peede D."/>
            <person name="D'Agostino E.R."/>
            <person name="Pelaez J."/>
            <person name="Aguilar J.M."/>
            <person name="Haji D."/>
            <person name="Matsunaga T."/>
            <person name="Armstrong E.E."/>
            <person name="Zych M."/>
            <person name="Ogawa Y."/>
            <person name="Stamenkovic-Radak M."/>
            <person name="Jelic M."/>
            <person name="Veselinovic M.S."/>
            <person name="Tanaskovic M."/>
            <person name="Eric P."/>
            <person name="Gao J.J."/>
            <person name="Katoh T.K."/>
            <person name="Toda M.J."/>
            <person name="Watabe H."/>
            <person name="Watada M."/>
            <person name="Davis J.S."/>
            <person name="Moyle L.C."/>
            <person name="Manoli G."/>
            <person name="Bertolini E."/>
            <person name="Kostal V."/>
            <person name="Hawley R.S."/>
            <person name="Takahashi A."/>
            <person name="Jones C.D."/>
            <person name="Price D.K."/>
            <person name="Whiteman N."/>
            <person name="Kopp A."/>
            <person name="Matute D.R."/>
            <person name="Petrov D.A."/>
        </authorList>
    </citation>
    <scope>NUCLEOTIDE SEQUENCE [LARGE SCALE GENOMIC DNA]</scope>
</reference>
<evidence type="ECO:0000313" key="1">
    <source>
        <dbReference type="EnsemblMetazoa" id="XP_044317413.1"/>
    </source>
</evidence>